<keyword evidence="1" id="KW-0472">Membrane</keyword>
<dbReference type="NCBIfam" id="NF037970">
    <property type="entry name" value="vanZ_1"/>
    <property type="match status" value="1"/>
</dbReference>
<sequence>MSSAPAYPISGRSMQSITKKTILGIRLAVLALVGYWLLIFVLTHLPAESLKPPKVNDKLAHFLAYGGLGMLMCYVTTSDRVIKRFGSIAAIGMTYAALDEYTQSFVEGRYSDPYDFLADAAGLCTAILVYATLRGVFSLWKKSRTALT</sequence>
<feature type="domain" description="VanZ-like" evidence="2">
    <location>
        <begin position="56"/>
        <end position="133"/>
    </location>
</feature>
<dbReference type="PANTHER" id="PTHR28008">
    <property type="entry name" value="DOMAIN PROTEIN, PUTATIVE (AFU_ORTHOLOGUE AFUA_3G10980)-RELATED"/>
    <property type="match status" value="1"/>
</dbReference>
<dbReference type="RefSeq" id="WP_231612210.1">
    <property type="nucleotide sequence ID" value="NZ_SJPT01000003.1"/>
</dbReference>
<evidence type="ECO:0000259" key="2">
    <source>
        <dbReference type="Pfam" id="PF04892"/>
    </source>
</evidence>
<dbReference type="Proteomes" id="UP000316304">
    <property type="component" value="Unassembled WGS sequence"/>
</dbReference>
<evidence type="ECO:0000313" key="3">
    <source>
        <dbReference type="EMBL" id="TWU24030.1"/>
    </source>
</evidence>
<comment type="caution">
    <text evidence="3">The sequence shown here is derived from an EMBL/GenBank/DDBJ whole genome shotgun (WGS) entry which is preliminary data.</text>
</comment>
<gene>
    <name evidence="3" type="ORF">Pla52o_19530</name>
</gene>
<accession>A0A5C6CH90</accession>
<dbReference type="Pfam" id="PF04892">
    <property type="entry name" value="VanZ"/>
    <property type="match status" value="1"/>
</dbReference>
<organism evidence="3 4">
    <name type="scientific">Novipirellula galeiformis</name>
    <dbReference type="NCBI Taxonomy" id="2528004"/>
    <lineage>
        <taxon>Bacteria</taxon>
        <taxon>Pseudomonadati</taxon>
        <taxon>Planctomycetota</taxon>
        <taxon>Planctomycetia</taxon>
        <taxon>Pirellulales</taxon>
        <taxon>Pirellulaceae</taxon>
        <taxon>Novipirellula</taxon>
    </lineage>
</organism>
<evidence type="ECO:0000256" key="1">
    <source>
        <dbReference type="SAM" id="Phobius"/>
    </source>
</evidence>
<evidence type="ECO:0000313" key="4">
    <source>
        <dbReference type="Proteomes" id="UP000316304"/>
    </source>
</evidence>
<keyword evidence="1" id="KW-0812">Transmembrane</keyword>
<feature type="transmembrane region" description="Helical" evidence="1">
    <location>
        <begin position="59"/>
        <end position="76"/>
    </location>
</feature>
<keyword evidence="1" id="KW-1133">Transmembrane helix</keyword>
<reference evidence="3 4" key="1">
    <citation type="submission" date="2019-02" db="EMBL/GenBank/DDBJ databases">
        <title>Deep-cultivation of Planctomycetes and their phenomic and genomic characterization uncovers novel biology.</title>
        <authorList>
            <person name="Wiegand S."/>
            <person name="Jogler M."/>
            <person name="Boedeker C."/>
            <person name="Pinto D."/>
            <person name="Vollmers J."/>
            <person name="Rivas-Marin E."/>
            <person name="Kohn T."/>
            <person name="Peeters S.H."/>
            <person name="Heuer A."/>
            <person name="Rast P."/>
            <person name="Oberbeckmann S."/>
            <person name="Bunk B."/>
            <person name="Jeske O."/>
            <person name="Meyerdierks A."/>
            <person name="Storesund J.E."/>
            <person name="Kallscheuer N."/>
            <person name="Luecker S."/>
            <person name="Lage O.M."/>
            <person name="Pohl T."/>
            <person name="Merkel B.J."/>
            <person name="Hornburger P."/>
            <person name="Mueller R.-W."/>
            <person name="Bruemmer F."/>
            <person name="Labrenz M."/>
            <person name="Spormann A.M."/>
            <person name="Op Den Camp H."/>
            <person name="Overmann J."/>
            <person name="Amann R."/>
            <person name="Jetten M.S.M."/>
            <person name="Mascher T."/>
            <person name="Medema M.H."/>
            <person name="Devos D.P."/>
            <person name="Kaster A.-K."/>
            <person name="Ovreas L."/>
            <person name="Rohde M."/>
            <person name="Galperin M.Y."/>
            <person name="Jogler C."/>
        </authorList>
    </citation>
    <scope>NUCLEOTIDE SEQUENCE [LARGE SCALE GENOMIC DNA]</scope>
    <source>
        <strain evidence="3 4">Pla52o</strain>
    </source>
</reference>
<protein>
    <submittedName>
        <fullName evidence="3">VanZ like family protein</fullName>
    </submittedName>
</protein>
<feature type="transmembrane region" description="Helical" evidence="1">
    <location>
        <begin position="118"/>
        <end position="140"/>
    </location>
</feature>
<feature type="transmembrane region" description="Helical" evidence="1">
    <location>
        <begin position="81"/>
        <end position="98"/>
    </location>
</feature>
<name>A0A5C6CH90_9BACT</name>
<keyword evidence="4" id="KW-1185">Reference proteome</keyword>
<dbReference type="InterPro" id="IPR006976">
    <property type="entry name" value="VanZ-like"/>
</dbReference>
<dbReference type="PANTHER" id="PTHR28008:SF1">
    <property type="entry name" value="DOMAIN PROTEIN, PUTATIVE (AFU_ORTHOLOGUE AFUA_3G10980)-RELATED"/>
    <property type="match status" value="1"/>
</dbReference>
<proteinExistence type="predicted"/>
<dbReference type="EMBL" id="SJPT01000003">
    <property type="protein sequence ID" value="TWU24030.1"/>
    <property type="molecule type" value="Genomic_DNA"/>
</dbReference>
<feature type="transmembrane region" description="Helical" evidence="1">
    <location>
        <begin position="21"/>
        <end position="47"/>
    </location>
</feature>
<dbReference type="AlphaFoldDB" id="A0A5C6CH90"/>